<reference evidence="3 4" key="1">
    <citation type="submission" date="2016-08" db="EMBL/GenBank/DDBJ databases">
        <authorList>
            <person name="Seilhamer J.J."/>
        </authorList>
    </citation>
    <scope>NUCLEOTIDE SEQUENCE [LARGE SCALE GENOMIC DNA]</scope>
    <source>
        <strain evidence="3 4">CFBP4690</strain>
    </source>
</reference>
<evidence type="ECO:0000313" key="5">
    <source>
        <dbReference type="Proteomes" id="UP001637990"/>
    </source>
</evidence>
<dbReference type="EMBL" id="MDEC01000010">
    <property type="protein sequence ID" value="PPU64399.1"/>
    <property type="molecule type" value="Genomic_DNA"/>
</dbReference>
<dbReference type="AlphaFoldDB" id="A0A2S7CSD9"/>
<organism evidence="3 4">
    <name type="scientific">Xanthomonas codiaei</name>
    <dbReference type="NCBI Taxonomy" id="56463"/>
    <lineage>
        <taxon>Bacteria</taxon>
        <taxon>Pseudomonadati</taxon>
        <taxon>Pseudomonadota</taxon>
        <taxon>Gammaproteobacteria</taxon>
        <taxon>Lysobacterales</taxon>
        <taxon>Lysobacteraceae</taxon>
        <taxon>Xanthomonas</taxon>
    </lineage>
</organism>
<dbReference type="RefSeq" id="WP_104540725.1">
    <property type="nucleotide sequence ID" value="NZ_JBJGBS010000039.1"/>
</dbReference>
<dbReference type="EMBL" id="JBJGBS010000039">
    <property type="protein sequence ID" value="MFO3705405.1"/>
    <property type="molecule type" value="Genomic_DNA"/>
</dbReference>
<keyword evidence="1" id="KW-0812">Transmembrane</keyword>
<feature type="transmembrane region" description="Helical" evidence="1">
    <location>
        <begin position="107"/>
        <end position="127"/>
    </location>
</feature>
<feature type="transmembrane region" description="Helical" evidence="1">
    <location>
        <begin position="7"/>
        <end position="25"/>
    </location>
</feature>
<proteinExistence type="predicted"/>
<feature type="transmembrane region" description="Helical" evidence="1">
    <location>
        <begin position="165"/>
        <end position="186"/>
    </location>
</feature>
<reference evidence="2 5" key="2">
    <citation type="submission" date="2024-11" db="EMBL/GenBank/DDBJ databases">
        <title>Genome sequencing of Xanthomonas codiaei.</title>
        <authorList>
            <person name="Studholme D.J."/>
        </authorList>
    </citation>
    <scope>NUCLEOTIDE SEQUENCE [LARGE SCALE GENOMIC DNA]</scope>
    <source>
        <strain evidence="2 5">NCPPB 4350</strain>
    </source>
</reference>
<evidence type="ECO:0000313" key="2">
    <source>
        <dbReference type="EMBL" id="MFO3705405.1"/>
    </source>
</evidence>
<feature type="transmembrane region" description="Helical" evidence="1">
    <location>
        <begin position="139"/>
        <end position="159"/>
    </location>
</feature>
<keyword evidence="1" id="KW-0472">Membrane</keyword>
<feature type="transmembrane region" description="Helical" evidence="1">
    <location>
        <begin position="78"/>
        <end position="95"/>
    </location>
</feature>
<name>A0A2S7CSD9_9XANT</name>
<evidence type="ECO:0000313" key="3">
    <source>
        <dbReference type="EMBL" id="PPU64399.1"/>
    </source>
</evidence>
<sequence>MVNAKTVAVRALQVVGVALILLGGVRRWLPWQMSDYTQGLLIGCGIGGLLVALMLYVGRGSLRDSAPPALVRRYRKEFAPPMLGYVAVMLCWRHLLASVQTNAMRVLIALLPALLLMLAIRAVARFVRDSDEMQRRIELESIAIAAGLVCMTYMTAGFLQSAHLIAVPAAAAMIWVFPALCMTYGFTKAINARRYQ</sequence>
<dbReference type="Proteomes" id="UP000237872">
    <property type="component" value="Unassembled WGS sequence"/>
</dbReference>
<evidence type="ECO:0000256" key="1">
    <source>
        <dbReference type="SAM" id="Phobius"/>
    </source>
</evidence>
<gene>
    <name evidence="2" type="ORF">ACI6Q5_10530</name>
    <name evidence="3" type="ORF">XcodCFBP4690_09585</name>
</gene>
<accession>A0A2S7CSD9</accession>
<protein>
    <submittedName>
        <fullName evidence="3">Uncharacterized protein</fullName>
    </submittedName>
</protein>
<evidence type="ECO:0000313" key="4">
    <source>
        <dbReference type="Proteomes" id="UP000237872"/>
    </source>
</evidence>
<keyword evidence="1" id="KW-1133">Transmembrane helix</keyword>
<dbReference type="Proteomes" id="UP001637990">
    <property type="component" value="Unassembled WGS sequence"/>
</dbReference>
<feature type="transmembrane region" description="Helical" evidence="1">
    <location>
        <begin position="37"/>
        <end position="57"/>
    </location>
</feature>
<comment type="caution">
    <text evidence="3">The sequence shown here is derived from an EMBL/GenBank/DDBJ whole genome shotgun (WGS) entry which is preliminary data.</text>
</comment>
<dbReference type="OrthoDB" id="5956355at2"/>
<keyword evidence="5" id="KW-1185">Reference proteome</keyword>